<keyword evidence="3" id="KW-1185">Reference proteome</keyword>
<organism evidence="1 4">
    <name type="scientific">Algibacter amylolyticus</name>
    <dbReference type="NCBI Taxonomy" id="1608400"/>
    <lineage>
        <taxon>Bacteria</taxon>
        <taxon>Pseudomonadati</taxon>
        <taxon>Bacteroidota</taxon>
        <taxon>Flavobacteriia</taxon>
        <taxon>Flavobacteriales</taxon>
        <taxon>Flavobacteriaceae</taxon>
        <taxon>Algibacter</taxon>
    </lineage>
</organism>
<protein>
    <submittedName>
        <fullName evidence="1">AbiV family abortive infection protein</fullName>
    </submittedName>
</protein>
<reference evidence="1 4" key="1">
    <citation type="journal article" date="2015" name="Int. J. Syst. Evol. Microbiol.">
        <title>Algibacter amylolyticus sp. nov., isolated from intertidal sediment.</title>
        <authorList>
            <person name="Zhang D.C."/>
            <person name="Wu J."/>
            <person name="Neuner K."/>
            <person name="Yao J."/>
            <person name="Margesin R."/>
        </authorList>
    </citation>
    <scope>NUCLEOTIDE SEQUENCE [LARGE SCALE GENOMIC DNA]</scope>
    <source>
        <strain evidence="1 4">RU-4-M-4</strain>
    </source>
</reference>
<evidence type="ECO:0000313" key="1">
    <source>
        <dbReference type="EMBL" id="KAA5826252.1"/>
    </source>
</evidence>
<accession>A0A5M7B9Y7</accession>
<reference evidence="1" key="3">
    <citation type="submission" date="2019-09" db="EMBL/GenBank/DDBJ databases">
        <authorList>
            <person name="Zhang D.-C."/>
        </authorList>
    </citation>
    <scope>NUCLEOTIDE SEQUENCE</scope>
    <source>
        <strain evidence="1">RU-4-M-4</strain>
    </source>
</reference>
<comment type="caution">
    <text evidence="1">The sequence shown here is derived from an EMBL/GenBank/DDBJ whole genome shotgun (WGS) entry which is preliminary data.</text>
</comment>
<dbReference type="RefSeq" id="WP_144115664.1">
    <property type="nucleotide sequence ID" value="NZ_JACHGE010000004.1"/>
</dbReference>
<dbReference type="EMBL" id="VWRS01000002">
    <property type="protein sequence ID" value="KAA5826252.1"/>
    <property type="molecule type" value="Genomic_DNA"/>
</dbReference>
<evidence type="ECO:0000313" key="4">
    <source>
        <dbReference type="Proteomes" id="UP000322315"/>
    </source>
</evidence>
<dbReference type="Pfam" id="PF18728">
    <property type="entry name" value="HEPN_AbiV"/>
    <property type="match status" value="1"/>
</dbReference>
<dbReference type="OrthoDB" id="1420605at2"/>
<evidence type="ECO:0000313" key="2">
    <source>
        <dbReference type="EMBL" id="TSJ80290.1"/>
    </source>
</evidence>
<gene>
    <name evidence="1" type="ORF">F2B50_05405</name>
    <name evidence="2" type="ORF">FPF71_05405</name>
</gene>
<name>A0A5M7B9Y7_9FLAO</name>
<sequence length="241" mass="28270">MRKFINLSAIESRGLDIVIYNNARQLRKDAILLAETNKSYSSATSLLILSSEEVIKATLVFLHSQGYKVYLIKGAKRFFSDHKIRHEVAQLVEVGSSLMETITIWEEQREKPLFKTKVKWLDWGLNGLNDLVKSVQPLVDSGKRIEKLQEFNDLKNQGLYVNYKDKLLTPQFQIDADEYTTVKNIVERTFKFYKSLRLLYHPSIEKHLSKKKIMKVREDLELLINDAFKDFEFNNNRKSYE</sequence>
<proteinExistence type="predicted"/>
<reference evidence="2 3" key="2">
    <citation type="submission" date="2019-07" db="EMBL/GenBank/DDBJ databases">
        <title>Algibacter marinivivus sp. nov., isolated from the surface of a marine red alga.</title>
        <authorList>
            <person name="Zhong X."/>
            <person name="Xu W."/>
            <person name="Zhang Y."/>
            <person name="Zhang Q."/>
            <person name="Du Z."/>
        </authorList>
    </citation>
    <scope>NUCLEOTIDE SEQUENCE [LARGE SCALE GENOMIC DNA]</scope>
    <source>
        <strain evidence="2 3">RU-4-M-4</strain>
    </source>
</reference>
<dbReference type="Proteomes" id="UP000315145">
    <property type="component" value="Unassembled WGS sequence"/>
</dbReference>
<dbReference type="InterPro" id="IPR030987">
    <property type="entry name" value="AbiV"/>
</dbReference>
<dbReference type="Proteomes" id="UP000322315">
    <property type="component" value="Unassembled WGS sequence"/>
</dbReference>
<evidence type="ECO:0000313" key="3">
    <source>
        <dbReference type="Proteomes" id="UP000315145"/>
    </source>
</evidence>
<dbReference type="AlphaFoldDB" id="A0A5M7B9Y7"/>
<dbReference type="EMBL" id="VMBF01000002">
    <property type="protein sequence ID" value="TSJ80290.1"/>
    <property type="molecule type" value="Genomic_DNA"/>
</dbReference>
<dbReference type="NCBIfam" id="TIGR04498">
    <property type="entry name" value="AbiV_defense"/>
    <property type="match status" value="1"/>
</dbReference>